<dbReference type="InterPro" id="IPR053012">
    <property type="entry name" value="ER-organelle_contact"/>
</dbReference>
<dbReference type="GO" id="GO:0012505">
    <property type="term" value="C:endomembrane system"/>
    <property type="evidence" value="ECO:0007669"/>
    <property type="project" value="TreeGrafter"/>
</dbReference>
<evidence type="ECO:0000313" key="7">
    <source>
        <dbReference type="WBParaSite" id="BXY_1181800.1"/>
    </source>
</evidence>
<name>A0A1I7SFK6_BURXY</name>
<feature type="transmembrane region" description="Helical" evidence="2">
    <location>
        <begin position="519"/>
        <end position="538"/>
    </location>
</feature>
<feature type="region of interest" description="Disordered" evidence="1">
    <location>
        <begin position="284"/>
        <end position="304"/>
    </location>
</feature>
<evidence type="ECO:0000256" key="2">
    <source>
        <dbReference type="SAM" id="Phobius"/>
    </source>
</evidence>
<dbReference type="EMBL" id="CAJFDI010000003">
    <property type="protein sequence ID" value="CAD5223134.1"/>
    <property type="molecule type" value="Genomic_DNA"/>
</dbReference>
<keyword evidence="2" id="KW-0472">Membrane</keyword>
<accession>A0A1I7SFK6</accession>
<keyword evidence="6" id="KW-1185">Reference proteome</keyword>
<dbReference type="Proteomes" id="UP000582659">
    <property type="component" value="Unassembled WGS sequence"/>
</dbReference>
<evidence type="ECO:0000256" key="1">
    <source>
        <dbReference type="SAM" id="MobiDB-lite"/>
    </source>
</evidence>
<dbReference type="Proteomes" id="UP000095284">
    <property type="component" value="Unplaced"/>
</dbReference>
<dbReference type="SUPFAM" id="SSF46938">
    <property type="entry name" value="CRAL/TRIO N-terminal domain"/>
    <property type="match status" value="1"/>
</dbReference>
<reference evidence="7" key="1">
    <citation type="submission" date="2016-11" db="UniProtKB">
        <authorList>
            <consortium name="WormBaseParasite"/>
        </authorList>
    </citation>
    <scope>IDENTIFICATION</scope>
</reference>
<gene>
    <name evidence="4" type="ORF">BXYJ_LOCUS7827</name>
</gene>
<feature type="domain" description="CRAL-TRIO" evidence="3">
    <location>
        <begin position="87"/>
        <end position="229"/>
    </location>
</feature>
<dbReference type="Pfam" id="PF00650">
    <property type="entry name" value="CRAL_TRIO"/>
    <property type="match status" value="1"/>
</dbReference>
<dbReference type="InterPro" id="IPR001251">
    <property type="entry name" value="CRAL-TRIO_dom"/>
</dbReference>
<evidence type="ECO:0000313" key="5">
    <source>
        <dbReference type="Proteomes" id="UP000095284"/>
    </source>
</evidence>
<evidence type="ECO:0000313" key="6">
    <source>
        <dbReference type="Proteomes" id="UP000659654"/>
    </source>
</evidence>
<dbReference type="GO" id="GO:0140284">
    <property type="term" value="C:endoplasmic reticulum-endosome membrane contact site"/>
    <property type="evidence" value="ECO:0007669"/>
    <property type="project" value="TreeGrafter"/>
</dbReference>
<dbReference type="InterPro" id="IPR036865">
    <property type="entry name" value="CRAL-TRIO_dom_sf"/>
</dbReference>
<sequence>MTQKLRMRQAEALQELRARILRHTNYSKFHQADIRRAETCDWWLLSFLQSRNYDLDVASAVFFESLKWRQGFGVHSIGLLELKTALENNFVYFHGNDNDGNRLLWINFDKNDGNDKLNQRLLVFWLERHCVDTENQPISIFMNFSTATAQTMDLNFIKFVFHCIRYYFPGCCRRIYAHDVPLRLCANWRVIKQYIEAVDSEMAGNTVQTAGRTVGTYIPLRYIPKFMGGHDEFRFTMSDLARSTGSPMVRARRFGHNLSNSLDSVDDESVSDESPLNSLIEEVETRRSNGKREAVTPRDENNEKKRLVKFEADYSQNTTKADDTSILSTNIDWQHRKFMAVAPKRSITISYDPEDPDGGAVNLILQSMSAWYVYFTVGANSRRHLKIEPEKGTLEPNERTTVTVRALAPIHNPRKYKIEILAARYRSPPDLAGSSSEPDIYSEAPEDRVKFHYDCYARADRKPRSRYPDCYSIEESAENGVHEHFPSMDTTSHDLPSLQPMETSFSIRIPSFPFDDPKFWSYFLILDACLAYIVYFLYTAT</sequence>
<evidence type="ECO:0000313" key="4">
    <source>
        <dbReference type="EMBL" id="CAD5223134.1"/>
    </source>
</evidence>
<dbReference type="eggNOG" id="KOG1471">
    <property type="taxonomic scope" value="Eukaryota"/>
</dbReference>
<dbReference type="SUPFAM" id="SSF52087">
    <property type="entry name" value="CRAL/TRIO domain"/>
    <property type="match status" value="1"/>
</dbReference>
<keyword evidence="2" id="KW-1133">Transmembrane helix</keyword>
<dbReference type="SUPFAM" id="SSF49354">
    <property type="entry name" value="PapD-like"/>
    <property type="match status" value="1"/>
</dbReference>
<dbReference type="PANTHER" id="PTHR46384:SF1">
    <property type="entry name" value="MOTILE SPERM DOMAIN-CONTAINING PROTEIN 2"/>
    <property type="match status" value="1"/>
</dbReference>
<protein>
    <submittedName>
        <fullName evidence="4">(pine wood nematode) hypothetical protein</fullName>
    </submittedName>
    <submittedName>
        <fullName evidence="7">CRAL-TRIO domain-containing protein</fullName>
    </submittedName>
</protein>
<dbReference type="AlphaFoldDB" id="A0A1I7SFK6"/>
<dbReference type="Proteomes" id="UP000659654">
    <property type="component" value="Unassembled WGS sequence"/>
</dbReference>
<reference evidence="4" key="2">
    <citation type="submission" date="2020-09" db="EMBL/GenBank/DDBJ databases">
        <authorList>
            <person name="Kikuchi T."/>
        </authorList>
    </citation>
    <scope>NUCLEOTIDE SEQUENCE</scope>
    <source>
        <strain evidence="4">Ka4C1</strain>
    </source>
</reference>
<dbReference type="PANTHER" id="PTHR46384">
    <property type="entry name" value="MOTILE SPERM DOMAIN-CONTAINING PROTEIN 2"/>
    <property type="match status" value="1"/>
</dbReference>
<dbReference type="CDD" id="cd00170">
    <property type="entry name" value="SEC14"/>
    <property type="match status" value="1"/>
</dbReference>
<dbReference type="EMBL" id="CAJFCV020000003">
    <property type="protein sequence ID" value="CAG9111759.1"/>
    <property type="molecule type" value="Genomic_DNA"/>
</dbReference>
<dbReference type="Gene3D" id="3.40.525.10">
    <property type="entry name" value="CRAL-TRIO lipid binding domain"/>
    <property type="match status" value="1"/>
</dbReference>
<dbReference type="InterPro" id="IPR008962">
    <property type="entry name" value="PapD-like_sf"/>
</dbReference>
<organism evidence="5 7">
    <name type="scientific">Bursaphelenchus xylophilus</name>
    <name type="common">Pinewood nematode worm</name>
    <name type="synonym">Aphelenchoides xylophilus</name>
    <dbReference type="NCBI Taxonomy" id="6326"/>
    <lineage>
        <taxon>Eukaryota</taxon>
        <taxon>Metazoa</taxon>
        <taxon>Ecdysozoa</taxon>
        <taxon>Nematoda</taxon>
        <taxon>Chromadorea</taxon>
        <taxon>Rhabditida</taxon>
        <taxon>Tylenchina</taxon>
        <taxon>Tylenchomorpha</taxon>
        <taxon>Aphelenchoidea</taxon>
        <taxon>Aphelenchoididae</taxon>
        <taxon>Bursaphelenchus</taxon>
    </lineage>
</organism>
<proteinExistence type="predicted"/>
<dbReference type="OrthoDB" id="407959at2759"/>
<evidence type="ECO:0000259" key="3">
    <source>
        <dbReference type="Pfam" id="PF00650"/>
    </source>
</evidence>
<keyword evidence="2" id="KW-0812">Transmembrane</keyword>
<dbReference type="WBParaSite" id="BXY_1181800.1">
    <property type="protein sequence ID" value="BXY_1181800.1"/>
    <property type="gene ID" value="BXY_1181800"/>
</dbReference>
<dbReference type="InterPro" id="IPR036273">
    <property type="entry name" value="CRAL/TRIO_N_dom_sf"/>
</dbReference>
<dbReference type="SMR" id="A0A1I7SFK6"/>